<sequence>MLHPQYFPAIQRVLSPCGKSTAAPEGHSSAPRHGRRAPSTAIRPSVLRGPPPPGPSLPSVSIDKGATAPPVDSLRGPGGDSAFPFSRPPQPLCLPKGSPGLSSPRWSLSVWASPTGTRLTPVTPCQPRPTSLGIRLAHGSFQAALSCTKGISVRTPSLPRCR</sequence>
<reference evidence="2" key="1">
    <citation type="journal article" date="2022" name="bioRxiv">
        <title>Sequencing and chromosome-scale assembly of the giantPleurodeles waltlgenome.</title>
        <authorList>
            <person name="Brown T."/>
            <person name="Elewa A."/>
            <person name="Iarovenko S."/>
            <person name="Subramanian E."/>
            <person name="Araus A.J."/>
            <person name="Petzold A."/>
            <person name="Susuki M."/>
            <person name="Suzuki K.-i.T."/>
            <person name="Hayashi T."/>
            <person name="Toyoda A."/>
            <person name="Oliveira C."/>
            <person name="Osipova E."/>
            <person name="Leigh N.D."/>
            <person name="Simon A."/>
            <person name="Yun M.H."/>
        </authorList>
    </citation>
    <scope>NUCLEOTIDE SEQUENCE</scope>
    <source>
        <strain evidence="2">20211129_DDA</strain>
        <tissue evidence="2">Liver</tissue>
    </source>
</reference>
<comment type="caution">
    <text evidence="2">The sequence shown here is derived from an EMBL/GenBank/DDBJ whole genome shotgun (WGS) entry which is preliminary data.</text>
</comment>
<name>A0AAV7QI56_PLEWA</name>
<evidence type="ECO:0000313" key="3">
    <source>
        <dbReference type="Proteomes" id="UP001066276"/>
    </source>
</evidence>
<keyword evidence="3" id="KW-1185">Reference proteome</keyword>
<proteinExistence type="predicted"/>
<organism evidence="2 3">
    <name type="scientific">Pleurodeles waltl</name>
    <name type="common">Iberian ribbed newt</name>
    <dbReference type="NCBI Taxonomy" id="8319"/>
    <lineage>
        <taxon>Eukaryota</taxon>
        <taxon>Metazoa</taxon>
        <taxon>Chordata</taxon>
        <taxon>Craniata</taxon>
        <taxon>Vertebrata</taxon>
        <taxon>Euteleostomi</taxon>
        <taxon>Amphibia</taxon>
        <taxon>Batrachia</taxon>
        <taxon>Caudata</taxon>
        <taxon>Salamandroidea</taxon>
        <taxon>Salamandridae</taxon>
        <taxon>Pleurodelinae</taxon>
        <taxon>Pleurodeles</taxon>
    </lineage>
</organism>
<evidence type="ECO:0000256" key="1">
    <source>
        <dbReference type="SAM" id="MobiDB-lite"/>
    </source>
</evidence>
<dbReference type="Proteomes" id="UP001066276">
    <property type="component" value="Chromosome 6"/>
</dbReference>
<dbReference type="EMBL" id="JANPWB010000010">
    <property type="protein sequence ID" value="KAJ1138769.1"/>
    <property type="molecule type" value="Genomic_DNA"/>
</dbReference>
<feature type="region of interest" description="Disordered" evidence="1">
    <location>
        <begin position="17"/>
        <end position="100"/>
    </location>
</feature>
<accession>A0AAV7QI56</accession>
<gene>
    <name evidence="2" type="ORF">NDU88_005150</name>
</gene>
<evidence type="ECO:0000313" key="2">
    <source>
        <dbReference type="EMBL" id="KAJ1138769.1"/>
    </source>
</evidence>
<dbReference type="AlphaFoldDB" id="A0AAV7QI56"/>
<protein>
    <submittedName>
        <fullName evidence="2">Uncharacterized protein</fullName>
    </submittedName>
</protein>